<dbReference type="SUPFAM" id="SSF102114">
    <property type="entry name" value="Radical SAM enzymes"/>
    <property type="match status" value="1"/>
</dbReference>
<keyword evidence="5 8" id="KW-0560">Oxidoreductase</keyword>
<keyword evidence="7 8" id="KW-0411">Iron-sulfur</keyword>
<dbReference type="InterPro" id="IPR007197">
    <property type="entry name" value="rSAM"/>
</dbReference>
<dbReference type="AlphaFoldDB" id="A0A919XMP1"/>
<dbReference type="PANTHER" id="PTHR11228">
    <property type="entry name" value="RADICAL SAM DOMAIN PROTEIN"/>
    <property type="match status" value="1"/>
</dbReference>
<evidence type="ECO:0000259" key="9">
    <source>
        <dbReference type="PROSITE" id="PS51918"/>
    </source>
</evidence>
<comment type="caution">
    <text evidence="10">The sequence shown here is derived from an EMBL/GenBank/DDBJ whole genome shotgun (WGS) entry which is preliminary data.</text>
</comment>
<evidence type="ECO:0000256" key="6">
    <source>
        <dbReference type="ARBA" id="ARBA00023004"/>
    </source>
</evidence>
<evidence type="ECO:0000256" key="3">
    <source>
        <dbReference type="ARBA" id="ARBA00022723"/>
    </source>
</evidence>
<dbReference type="HAMAP" id="MF_00660">
    <property type="entry name" value="PqqE"/>
    <property type="match status" value="1"/>
</dbReference>
<dbReference type="GO" id="GO:0009975">
    <property type="term" value="F:cyclase activity"/>
    <property type="evidence" value="ECO:0007669"/>
    <property type="project" value="UniProtKB-UniRule"/>
</dbReference>
<comment type="function">
    <text evidence="8">Catalyzes the cross-linking of a glutamate residue and a tyrosine residue in the PqqA protein as part of the biosynthesis of pyrroloquinoline quinone (PQQ).</text>
</comment>
<dbReference type="InterPro" id="IPR023885">
    <property type="entry name" value="4Fe4S-binding_SPASM_dom"/>
</dbReference>
<dbReference type="SFLD" id="SFLDG01386">
    <property type="entry name" value="main_SPASM_domain-containing"/>
    <property type="match status" value="1"/>
</dbReference>
<dbReference type="EC" id="1.21.98.4" evidence="8"/>
<dbReference type="EMBL" id="BORQ01000011">
    <property type="protein sequence ID" value="GIO34574.1"/>
    <property type="molecule type" value="Genomic_DNA"/>
</dbReference>
<feature type="binding site" evidence="8">
    <location>
        <position position="21"/>
    </location>
    <ligand>
        <name>[4Fe-4S] cluster</name>
        <dbReference type="ChEBI" id="CHEBI:49883"/>
        <note>4Fe-4S-S-AdoMet</note>
    </ligand>
</feature>
<evidence type="ECO:0000256" key="4">
    <source>
        <dbReference type="ARBA" id="ARBA00022905"/>
    </source>
</evidence>
<proteinExistence type="inferred from homology"/>
<keyword evidence="2 8" id="KW-0949">S-adenosyl-L-methionine</keyword>
<dbReference type="InterPro" id="IPR011843">
    <property type="entry name" value="PQQ_synth_PqqE_bac"/>
</dbReference>
<comment type="similarity">
    <text evidence="8">Belongs to the radical SAM superfamily. PqqE family.</text>
</comment>
<dbReference type="Pfam" id="PF04055">
    <property type="entry name" value="Radical_SAM"/>
    <property type="match status" value="1"/>
</dbReference>
<accession>A0A919XMP1</accession>
<reference evidence="10" key="1">
    <citation type="submission" date="2021-03" db="EMBL/GenBank/DDBJ databases">
        <title>Antimicrobial resistance genes in bacteria isolated from Japanese honey, and their potential for conferring macrolide and lincosamide resistance in the American foulbrood pathogen Paenibacillus larvae.</title>
        <authorList>
            <person name="Okamoto M."/>
            <person name="Kumagai M."/>
            <person name="Kanamori H."/>
            <person name="Takamatsu D."/>
        </authorList>
    </citation>
    <scope>NUCLEOTIDE SEQUENCE</scope>
    <source>
        <strain evidence="10">J2TS6</strain>
    </source>
</reference>
<dbReference type="SFLD" id="SFLDS00029">
    <property type="entry name" value="Radical_SAM"/>
    <property type="match status" value="1"/>
</dbReference>
<dbReference type="Gene3D" id="3.20.20.70">
    <property type="entry name" value="Aldolase class I"/>
    <property type="match status" value="1"/>
</dbReference>
<dbReference type="PANTHER" id="PTHR11228:SF7">
    <property type="entry name" value="PQQA PEPTIDE CYCLASE"/>
    <property type="match status" value="1"/>
</dbReference>
<dbReference type="GO" id="GO:0018189">
    <property type="term" value="P:pyrroloquinoline quinone biosynthetic process"/>
    <property type="evidence" value="ECO:0007669"/>
    <property type="project" value="UniProtKB-UniRule"/>
</dbReference>
<dbReference type="GO" id="GO:0051539">
    <property type="term" value="F:4 iron, 4 sulfur cluster binding"/>
    <property type="evidence" value="ECO:0007669"/>
    <property type="project" value="UniProtKB-KW"/>
</dbReference>
<feature type="binding site" evidence="8">
    <location>
        <position position="25"/>
    </location>
    <ligand>
        <name>[4Fe-4S] cluster</name>
        <dbReference type="ChEBI" id="CHEBI:49883"/>
        <note>4Fe-4S-S-AdoMet</note>
    </ligand>
</feature>
<sequence length="388" mass="43636">MGGTLEINIPYALTAELTHRCPLHCVYCSNPIELQKRERELTTPDWINILEEAADLGIVQVHLTGGEPLLRPDVDRIIKRARELDLYVNLITSGVGVTEKRIRQLAHAGIDSIQLSVQAPTAELGDAIAGSFAHEYKKRTAAWIREAGLPLHMNVVLHRQNIHAVEEMIELCVSWGAERLELANAQYYGWALLNRQHLLPTKAQLAAAEEAYARAKARYGRQIELIWVIPDYYEDFPKPCMGGWSSISMTVTPDGRVLPCMAASGIQTMKFESVKEKSLKWIWEESPSFNAYRGFDWMVEPCRSCEHRFRDFGGCRCQAFLLTGDSQQADPVCSRSPHHGIITGIISSINDTNTEDHERTDSGADPLFPFYSYRGRPTLNGKTSLEQP</sequence>
<dbReference type="CDD" id="cd01335">
    <property type="entry name" value="Radical_SAM"/>
    <property type="match status" value="1"/>
</dbReference>
<dbReference type="NCBIfam" id="TIGR04085">
    <property type="entry name" value="rSAM_more_4Fe4S"/>
    <property type="match status" value="1"/>
</dbReference>
<keyword evidence="11" id="KW-1185">Reference proteome</keyword>
<dbReference type="PIRSF" id="PIRSF037420">
    <property type="entry name" value="PQQ_syn_pqqE"/>
    <property type="match status" value="1"/>
</dbReference>
<keyword evidence="4 8" id="KW-0884">PQQ biosynthesis</keyword>
<keyword evidence="6 8" id="KW-0408">Iron</keyword>
<evidence type="ECO:0000256" key="8">
    <source>
        <dbReference type="HAMAP-Rule" id="MF_00660"/>
    </source>
</evidence>
<comment type="catalytic activity">
    <reaction evidence="8">
        <text>[PQQ precursor protein] + S-adenosyl-L-methionine = E-Y cross-linked-[PQQ precursor protein] + 5'-deoxyadenosine + L-methionine + H(+)</text>
        <dbReference type="Rhea" id="RHEA:56836"/>
        <dbReference type="Rhea" id="RHEA-COMP:14800"/>
        <dbReference type="Rhea" id="RHEA-COMP:14801"/>
        <dbReference type="ChEBI" id="CHEBI:15378"/>
        <dbReference type="ChEBI" id="CHEBI:17319"/>
        <dbReference type="ChEBI" id="CHEBI:57844"/>
        <dbReference type="ChEBI" id="CHEBI:59789"/>
        <dbReference type="ChEBI" id="CHEBI:141026"/>
        <dbReference type="ChEBI" id="CHEBI:141027"/>
        <dbReference type="EC" id="1.21.98.4"/>
    </reaction>
</comment>
<feature type="domain" description="Radical SAM core" evidence="9">
    <location>
        <begin position="7"/>
        <end position="221"/>
    </location>
</feature>
<dbReference type="Pfam" id="PF13186">
    <property type="entry name" value="SPASM"/>
    <property type="match status" value="1"/>
</dbReference>
<dbReference type="InterPro" id="IPR058240">
    <property type="entry name" value="rSAM_sf"/>
</dbReference>
<dbReference type="InterPro" id="IPR013785">
    <property type="entry name" value="Aldolase_TIM"/>
</dbReference>
<dbReference type="SFLD" id="SFLDF00280">
    <property type="entry name" value="coenzyme_PQQ_synthesis_protein"/>
    <property type="match status" value="1"/>
</dbReference>
<evidence type="ECO:0000313" key="10">
    <source>
        <dbReference type="EMBL" id="GIO34574.1"/>
    </source>
</evidence>
<dbReference type="GO" id="GO:0016491">
    <property type="term" value="F:oxidoreductase activity"/>
    <property type="evidence" value="ECO:0007669"/>
    <property type="project" value="UniProtKB-KW"/>
</dbReference>
<dbReference type="SFLD" id="SFLDG01067">
    <property type="entry name" value="SPASM/twitch_domain_containing"/>
    <property type="match status" value="1"/>
</dbReference>
<keyword evidence="1 8" id="KW-0004">4Fe-4S</keyword>
<organism evidence="10 11">
    <name type="scientific">Paenibacillus albilobatus</name>
    <dbReference type="NCBI Taxonomy" id="2716884"/>
    <lineage>
        <taxon>Bacteria</taxon>
        <taxon>Bacillati</taxon>
        <taxon>Bacillota</taxon>
        <taxon>Bacilli</taxon>
        <taxon>Bacillales</taxon>
        <taxon>Paenibacillaceae</taxon>
        <taxon>Paenibacillus</taxon>
    </lineage>
</organism>
<dbReference type="SMART" id="SM00729">
    <property type="entry name" value="Elp3"/>
    <property type="match status" value="1"/>
</dbReference>
<evidence type="ECO:0000256" key="7">
    <source>
        <dbReference type="ARBA" id="ARBA00023014"/>
    </source>
</evidence>
<comment type="subunit">
    <text evidence="8">Interacts with PqqD. The interaction is necessary for activity of PqqE.</text>
</comment>
<keyword evidence="3 8" id="KW-0479">Metal-binding</keyword>
<evidence type="ECO:0000256" key="1">
    <source>
        <dbReference type="ARBA" id="ARBA00022485"/>
    </source>
</evidence>
<dbReference type="GO" id="GO:1904047">
    <property type="term" value="F:S-adenosyl-L-methionine binding"/>
    <property type="evidence" value="ECO:0007669"/>
    <property type="project" value="UniProtKB-UniRule"/>
</dbReference>
<dbReference type="Proteomes" id="UP000679779">
    <property type="component" value="Unassembled WGS sequence"/>
</dbReference>
<dbReference type="InterPro" id="IPR017200">
    <property type="entry name" value="PqqE-like"/>
</dbReference>
<comment type="cofactor">
    <cofactor evidence="8">
        <name>[4Fe-4S] cluster</name>
        <dbReference type="ChEBI" id="CHEBI:49883"/>
    </cofactor>
    <text evidence="8">Binds 1 [4Fe-4S] cluster. The cluster is coordinated with 3 cysteines and an exchangeable S-adenosyl-L-methionine.</text>
</comment>
<evidence type="ECO:0000256" key="5">
    <source>
        <dbReference type="ARBA" id="ARBA00023002"/>
    </source>
</evidence>
<name>A0A919XMP1_9BACL</name>
<dbReference type="PROSITE" id="PS51918">
    <property type="entry name" value="RADICAL_SAM"/>
    <property type="match status" value="1"/>
</dbReference>
<feature type="binding site" evidence="8">
    <location>
        <position position="28"/>
    </location>
    <ligand>
        <name>[4Fe-4S] cluster</name>
        <dbReference type="ChEBI" id="CHEBI:49883"/>
        <note>4Fe-4S-S-AdoMet</note>
    </ligand>
</feature>
<protein>
    <recommendedName>
        <fullName evidence="8">PqqA peptide cyclase</fullName>
        <ecNumber evidence="8">1.21.98.4</ecNumber>
    </recommendedName>
    <alternativeName>
        <fullName evidence="8">Coenzyme PQQ synthesis protein E</fullName>
    </alternativeName>
</protein>
<dbReference type="InterPro" id="IPR050377">
    <property type="entry name" value="Radical_SAM_PqqE_MftC-like"/>
</dbReference>
<dbReference type="NCBIfam" id="TIGR02109">
    <property type="entry name" value="PQQ_syn_pqqE"/>
    <property type="match status" value="1"/>
</dbReference>
<evidence type="ECO:0000256" key="2">
    <source>
        <dbReference type="ARBA" id="ARBA00022691"/>
    </source>
</evidence>
<comment type="pathway">
    <text evidence="8">Cofactor biosynthesis; pyrroloquinoline quinone biosynthesis.</text>
</comment>
<dbReference type="GO" id="GO:0005506">
    <property type="term" value="F:iron ion binding"/>
    <property type="evidence" value="ECO:0007669"/>
    <property type="project" value="UniProtKB-UniRule"/>
</dbReference>
<gene>
    <name evidence="8 10" type="primary">pqqE</name>
    <name evidence="10" type="ORF">J2TS6_57150</name>
</gene>
<evidence type="ECO:0000313" key="11">
    <source>
        <dbReference type="Proteomes" id="UP000679779"/>
    </source>
</evidence>
<dbReference type="InterPro" id="IPR006638">
    <property type="entry name" value="Elp3/MiaA/NifB-like_rSAM"/>
</dbReference>